<comment type="caution">
    <text evidence="5">The sequence shown here is derived from an EMBL/GenBank/DDBJ whole genome shotgun (WGS) entry which is preliminary data.</text>
</comment>
<evidence type="ECO:0000256" key="2">
    <source>
        <dbReference type="SAM" id="Phobius"/>
    </source>
</evidence>
<evidence type="ECO:0000256" key="1">
    <source>
        <dbReference type="SAM" id="MobiDB-lite"/>
    </source>
</evidence>
<evidence type="ECO:0008006" key="7">
    <source>
        <dbReference type="Google" id="ProtNLM"/>
    </source>
</evidence>
<keyword evidence="2" id="KW-1133">Transmembrane helix</keyword>
<dbReference type="Pfam" id="PF13373">
    <property type="entry name" value="Dsc3_C"/>
    <property type="match status" value="1"/>
</dbReference>
<feature type="compositionally biased region" description="Polar residues" evidence="1">
    <location>
        <begin position="80"/>
        <end position="96"/>
    </location>
</feature>
<dbReference type="OrthoDB" id="2556122at2759"/>
<feature type="region of interest" description="Disordered" evidence="1">
    <location>
        <begin position="1"/>
        <end position="23"/>
    </location>
</feature>
<dbReference type="InterPro" id="IPR025390">
    <property type="entry name" value="Dsc3_C"/>
</dbReference>
<dbReference type="Pfam" id="PF10302">
    <property type="entry name" value="Dsc3_N"/>
    <property type="match status" value="1"/>
</dbReference>
<proteinExistence type="predicted"/>
<feature type="compositionally biased region" description="Basic residues" evidence="1">
    <location>
        <begin position="102"/>
        <end position="113"/>
    </location>
</feature>
<organism evidence="5 6">
    <name type="scientific">Parascedosporium putredinis</name>
    <dbReference type="NCBI Taxonomy" id="1442378"/>
    <lineage>
        <taxon>Eukaryota</taxon>
        <taxon>Fungi</taxon>
        <taxon>Dikarya</taxon>
        <taxon>Ascomycota</taxon>
        <taxon>Pezizomycotina</taxon>
        <taxon>Sordariomycetes</taxon>
        <taxon>Hypocreomycetidae</taxon>
        <taxon>Microascales</taxon>
        <taxon>Microascaceae</taxon>
        <taxon>Parascedosporium</taxon>
    </lineage>
</organism>
<evidence type="ECO:0000313" key="6">
    <source>
        <dbReference type="Proteomes" id="UP000838763"/>
    </source>
</evidence>
<dbReference type="GO" id="GO:0005783">
    <property type="term" value="C:endoplasmic reticulum"/>
    <property type="evidence" value="ECO:0007669"/>
    <property type="project" value="TreeGrafter"/>
</dbReference>
<feature type="domain" description="DSC E3 ubiquitin ligase complex subunit 3 C-terminal" evidence="4">
    <location>
        <begin position="128"/>
        <end position="229"/>
    </location>
</feature>
<protein>
    <recommendedName>
        <fullName evidence="7">DSC E3 ubiquitin ligase complex subunit 3 C-terminal domain-containing protein</fullName>
    </recommendedName>
</protein>
<dbReference type="AlphaFoldDB" id="A0A9P1H769"/>
<evidence type="ECO:0000259" key="3">
    <source>
        <dbReference type="Pfam" id="PF10302"/>
    </source>
</evidence>
<feature type="region of interest" description="Disordered" evidence="1">
    <location>
        <begin position="72"/>
        <end position="137"/>
    </location>
</feature>
<evidence type="ECO:0000313" key="5">
    <source>
        <dbReference type="EMBL" id="CAI4217161.1"/>
    </source>
</evidence>
<keyword evidence="2" id="KW-0812">Transmembrane</keyword>
<evidence type="ECO:0000259" key="4">
    <source>
        <dbReference type="Pfam" id="PF13373"/>
    </source>
</evidence>
<feature type="transmembrane region" description="Helical" evidence="2">
    <location>
        <begin position="213"/>
        <end position="231"/>
    </location>
</feature>
<dbReference type="GO" id="GO:0044695">
    <property type="term" value="C:Dsc E3 ubiquitin ligase complex"/>
    <property type="evidence" value="ECO:0007669"/>
    <property type="project" value="InterPro"/>
</dbReference>
<reference evidence="5" key="1">
    <citation type="submission" date="2022-11" db="EMBL/GenBank/DDBJ databases">
        <authorList>
            <person name="Scott C."/>
            <person name="Bruce N."/>
        </authorList>
    </citation>
    <scope>NUCLEOTIDE SEQUENCE</scope>
</reference>
<accession>A0A9P1H769</accession>
<dbReference type="PANTHER" id="PTHR28049">
    <property type="entry name" value="TRANSMEMBRANE PROTEIN YOR223W"/>
    <property type="match status" value="1"/>
</dbReference>
<dbReference type="PANTHER" id="PTHR28049:SF1">
    <property type="entry name" value="DSC E3 UBIQUITIN LIGASE COMPLEX SUBUNIT 3"/>
    <property type="match status" value="1"/>
</dbReference>
<dbReference type="InterPro" id="IPR045226">
    <property type="entry name" value="Dsc3"/>
</dbReference>
<dbReference type="EMBL" id="CALLCH030000016">
    <property type="protein sequence ID" value="CAI4217161.1"/>
    <property type="molecule type" value="Genomic_DNA"/>
</dbReference>
<feature type="domain" description="DSC E3 ubiquitin ligase complex subunit 3 ubiquitin-like" evidence="3">
    <location>
        <begin position="31"/>
        <end position="75"/>
    </location>
</feature>
<keyword evidence="2" id="KW-0472">Membrane</keyword>
<dbReference type="Proteomes" id="UP000838763">
    <property type="component" value="Unassembled WGS sequence"/>
</dbReference>
<name>A0A9P1H769_9PEZI</name>
<keyword evidence="6" id="KW-1185">Reference proteome</keyword>
<gene>
    <name evidence="5" type="ORF">PPNO1_LOCUS6778</name>
</gene>
<dbReference type="InterPro" id="IPR019413">
    <property type="entry name" value="Dsc3_ub-like_dom"/>
</dbReference>
<feature type="transmembrane region" description="Helical" evidence="2">
    <location>
        <begin position="181"/>
        <end position="201"/>
    </location>
</feature>
<sequence>MDPPPPPHHPLLRLPPRPPPRHPLPLHNPLAALKLLIRAALPALTRRRLRFIHQGRILSPDDASLAAVLDPAAREKPRSPNASFSTAPLATDNQAETGLRPTPRRRLLRRRSKPAQAPVPLHPRGPAHPDTMPGPDVLQDLEDAWIDDNGAGGAGGAADDAAGDEAGAGAGGTAIGDLLDVFIQGIVVGFFLPLASMTWLLREEGMWSKRRQVAVLFGVMVSVIIGLFKAITGDVD</sequence>